<dbReference type="GO" id="GO:0050518">
    <property type="term" value="F:2-C-methyl-D-erythritol 4-phosphate cytidylyltransferase activity"/>
    <property type="evidence" value="ECO:0007669"/>
    <property type="project" value="UniProtKB-UniRule"/>
</dbReference>
<comment type="pathway">
    <text evidence="4 14">Isoprenoid biosynthesis; isopentenyl diphosphate biosynthesis via DXP pathway; isopentenyl diphosphate from 1-deoxy-D-xylulose 5-phosphate: step 4/6.</text>
</comment>
<dbReference type="HOGENOM" id="CLU_042800_1_1_5"/>
<evidence type="ECO:0000313" key="16">
    <source>
        <dbReference type="EMBL" id="AGK57733.1"/>
    </source>
</evidence>
<name>N0B412_9HYPH</name>
<comment type="similarity">
    <text evidence="6">Belongs to the IspF family.</text>
</comment>
<accession>N0B412</accession>
<dbReference type="InterPro" id="IPR001228">
    <property type="entry name" value="IspD"/>
</dbReference>
<dbReference type="InterPro" id="IPR020555">
    <property type="entry name" value="MECDP_synthase_CS"/>
</dbReference>
<feature type="domain" description="2-C-methyl-D-erythritol 2,4-cyclodiphosphate synthase" evidence="15">
    <location>
        <begin position="236"/>
        <end position="387"/>
    </location>
</feature>
<reference evidence="16 17" key="1">
    <citation type="journal article" date="2013" name="Genome Announc.">
        <title>Genome sequences for three denitrifying bacterial strains isolated from a uranium- and nitrate-contaminated subsurface environment.</title>
        <authorList>
            <person name="Venkatramanan R."/>
            <person name="Prakash O."/>
            <person name="Woyke T."/>
            <person name="Chain P."/>
            <person name="Goodwin L.A."/>
            <person name="Watson D."/>
            <person name="Brooks S."/>
            <person name="Kostka J.E."/>
            <person name="Green S.J."/>
        </authorList>
    </citation>
    <scope>NUCLEOTIDE SEQUENCE [LARGE SCALE GENOMIC DNA]</scope>
    <source>
        <strain evidence="16 17">1NES1</strain>
    </source>
</reference>
<proteinExistence type="inferred from homology"/>
<feature type="binding site" evidence="14">
    <location>
        <begin position="289"/>
        <end position="291"/>
    </location>
    <ligand>
        <name>4-CDP-2-C-methyl-D-erythritol 2-phosphate</name>
        <dbReference type="ChEBI" id="CHEBI:57919"/>
    </ligand>
</feature>
<dbReference type="PROSITE" id="PS01350">
    <property type="entry name" value="ISPF"/>
    <property type="match status" value="1"/>
</dbReference>
<dbReference type="Gene3D" id="3.90.550.10">
    <property type="entry name" value="Spore Coat Polysaccharide Biosynthesis Protein SpsA, Chain A"/>
    <property type="match status" value="1"/>
</dbReference>
<feature type="site" description="Transition state stabilizer" evidence="14">
    <location>
        <position position="366"/>
    </location>
</feature>
<dbReference type="EC" id="4.6.1.12" evidence="14"/>
<dbReference type="HAMAP" id="MF_01520">
    <property type="entry name" value="IspDF"/>
    <property type="match status" value="1"/>
</dbReference>
<dbReference type="eggNOG" id="COG1211">
    <property type="taxonomic scope" value="Bacteria"/>
</dbReference>
<feature type="binding site" evidence="14">
    <location>
        <begin position="365"/>
        <end position="368"/>
    </location>
    <ligand>
        <name>4-CDP-2-C-methyl-D-erythritol 2-phosphate</name>
        <dbReference type="ChEBI" id="CHEBI:57919"/>
    </ligand>
</feature>
<evidence type="ECO:0000256" key="3">
    <source>
        <dbReference type="ARBA" id="ARBA00001968"/>
    </source>
</evidence>
<dbReference type="FunFam" id="3.90.550.10:FF:000003">
    <property type="entry name" value="2-C-methyl-D-erythritol 4-phosphate cytidylyltransferase"/>
    <property type="match status" value="1"/>
</dbReference>
<dbReference type="GO" id="GO:0019288">
    <property type="term" value="P:isopentenyl diphosphate biosynthetic process, methylerythritol 4-phosphate pathway"/>
    <property type="evidence" value="ECO:0007669"/>
    <property type="project" value="UniProtKB-UniRule"/>
</dbReference>
<dbReference type="NCBIfam" id="NF006899">
    <property type="entry name" value="PRK09382.1"/>
    <property type="match status" value="1"/>
</dbReference>
<dbReference type="eggNOG" id="COG0245">
    <property type="taxonomic scope" value="Bacteria"/>
</dbReference>
<dbReference type="HAMAP" id="MF_00107">
    <property type="entry name" value="IspF"/>
    <property type="match status" value="1"/>
</dbReference>
<sequence length="395" mass="41189">MRIAALIVAAGRGTRAAASGSGPKQYAPIGGRPVLAHTIEAFVGHPEIDEVKVVIHQDDGDLYAAAAGNTPKLSPPAIGGATRQASVLNGLQALAASSPDLVLIHDAARPFVSAATISKVIEALKNGPTALAALPVTDTLKRASDSGIVRDTIPRAGLWRAQTPQGFHFAPILDAHRKAAEQGLDQFTDDAAIAEWGGADVAIVEDTTGNIKLTTAEDLELANRQMASQNAWEPHTGTGFDVHRFTDGDHVWLGGVKIPHTHKLEGHSDADVILHALTDALLGALGDGDIGQHFPPSDPKWKGAASRLFLEDAARRVRDRGGRIVNVDITVLAEAPRIGPHRPAMQALIGDVLGLTADRIGIKATTTEGMGFTGRREGIAAMASASVLLPCGASV</sequence>
<dbReference type="PROSITE" id="PS01295">
    <property type="entry name" value="ISPD"/>
    <property type="match status" value="1"/>
</dbReference>
<dbReference type="NCBIfam" id="TIGR00453">
    <property type="entry name" value="ispD"/>
    <property type="match status" value="1"/>
</dbReference>
<feature type="binding site" evidence="14">
    <location>
        <position position="243"/>
    </location>
    <ligand>
        <name>a divalent metal cation</name>
        <dbReference type="ChEBI" id="CHEBI:60240"/>
    </ligand>
</feature>
<comment type="catalytic activity">
    <reaction evidence="1 14">
        <text>4-CDP-2-C-methyl-D-erythritol 2-phosphate = 2-C-methyl-D-erythritol 2,4-cyclic diphosphate + CMP</text>
        <dbReference type="Rhea" id="RHEA:23864"/>
        <dbReference type="ChEBI" id="CHEBI:57919"/>
        <dbReference type="ChEBI" id="CHEBI:58483"/>
        <dbReference type="ChEBI" id="CHEBI:60377"/>
        <dbReference type="EC" id="4.6.1.12"/>
    </reaction>
</comment>
<feature type="binding site" evidence="14">
    <location>
        <position position="372"/>
    </location>
    <ligand>
        <name>4-CDP-2-C-methyl-D-erythritol 2-phosphate</name>
        <dbReference type="ChEBI" id="CHEBI:57919"/>
    </ligand>
</feature>
<dbReference type="InterPro" id="IPR036571">
    <property type="entry name" value="MECDP_synthase_sf"/>
</dbReference>
<organism evidence="16 17">
    <name type="scientific">Hyphomicrobium denitrificans 1NES1</name>
    <dbReference type="NCBI Taxonomy" id="670307"/>
    <lineage>
        <taxon>Bacteria</taxon>
        <taxon>Pseudomonadati</taxon>
        <taxon>Pseudomonadota</taxon>
        <taxon>Alphaproteobacteria</taxon>
        <taxon>Hyphomicrobiales</taxon>
        <taxon>Hyphomicrobiaceae</taxon>
        <taxon>Hyphomicrobium</taxon>
    </lineage>
</organism>
<dbReference type="Gene3D" id="3.30.1330.50">
    <property type="entry name" value="2-C-methyl-D-erythritol 2,4-cyclodiphosphate synthase"/>
    <property type="match status" value="1"/>
</dbReference>
<dbReference type="Pfam" id="PF01128">
    <property type="entry name" value="IspD"/>
    <property type="match status" value="1"/>
</dbReference>
<feature type="binding site" evidence="14">
    <location>
        <position position="241"/>
    </location>
    <ligand>
        <name>a divalent metal cation</name>
        <dbReference type="ChEBI" id="CHEBI:60240"/>
    </ligand>
</feature>
<feature type="site" description="Positions MEP for the nucleophilic attack" evidence="14">
    <location>
        <position position="212"/>
    </location>
</feature>
<feature type="binding site" evidence="14">
    <location>
        <position position="375"/>
    </location>
    <ligand>
        <name>4-CDP-2-C-methyl-D-erythritol 2-phosphate</name>
        <dbReference type="ChEBI" id="CHEBI:57919"/>
    </ligand>
</feature>
<comment type="cofactor">
    <cofactor evidence="3 14">
        <name>a divalent metal cation</name>
        <dbReference type="ChEBI" id="CHEBI:60240"/>
    </cofactor>
</comment>
<dbReference type="GO" id="GO:0046872">
    <property type="term" value="F:metal ion binding"/>
    <property type="evidence" value="ECO:0007669"/>
    <property type="project" value="UniProtKB-KW"/>
</dbReference>
<keyword evidence="12 14" id="KW-0456">Lyase</keyword>
<dbReference type="Proteomes" id="UP000005952">
    <property type="component" value="Chromosome"/>
</dbReference>
<keyword evidence="8 14" id="KW-0808">Transferase</keyword>
<feature type="binding site" evidence="14">
    <location>
        <begin position="267"/>
        <end position="268"/>
    </location>
    <ligand>
        <name>4-CDP-2-C-methyl-D-erythritol 2-phosphate</name>
        <dbReference type="ChEBI" id="CHEBI:57919"/>
    </ligand>
</feature>
<evidence type="ECO:0000256" key="5">
    <source>
        <dbReference type="ARBA" id="ARBA00004787"/>
    </source>
</evidence>
<evidence type="ECO:0000313" key="17">
    <source>
        <dbReference type="Proteomes" id="UP000005952"/>
    </source>
</evidence>
<evidence type="ECO:0000256" key="11">
    <source>
        <dbReference type="ARBA" id="ARBA00023229"/>
    </source>
</evidence>
<dbReference type="OrthoDB" id="9804336at2"/>
<evidence type="ECO:0000256" key="10">
    <source>
        <dbReference type="ARBA" id="ARBA00022723"/>
    </source>
</evidence>
<feature type="site" description="Transition state stabilizer" evidence="14">
    <location>
        <position position="15"/>
    </location>
</feature>
<dbReference type="PANTHER" id="PTHR43181:SF1">
    <property type="entry name" value="2-C-METHYL-D-ERYTHRITOL 2,4-CYCLODIPHOSPHATE SYNTHASE, CHLOROPLASTIC"/>
    <property type="match status" value="1"/>
</dbReference>
<dbReference type="InterPro" id="IPR029044">
    <property type="entry name" value="Nucleotide-diphossugar_trans"/>
</dbReference>
<dbReference type="GO" id="GO:0008685">
    <property type="term" value="F:2-C-methyl-D-erythritol 2,4-cyclodiphosphate synthase activity"/>
    <property type="evidence" value="ECO:0007669"/>
    <property type="project" value="UniProtKB-UniRule"/>
</dbReference>
<dbReference type="STRING" id="670307.HYPDE_30293"/>
<comment type="similarity">
    <text evidence="14">In the N-terminal section; belongs to the IspD/TarI cytidylyltransferase family. IspD subfamily.</text>
</comment>
<evidence type="ECO:0000256" key="13">
    <source>
        <dbReference type="ARBA" id="ARBA00023268"/>
    </source>
</evidence>
<dbReference type="GO" id="GO:0016114">
    <property type="term" value="P:terpenoid biosynthetic process"/>
    <property type="evidence" value="ECO:0007669"/>
    <property type="project" value="InterPro"/>
</dbReference>
<feature type="site" description="Positions MEP for the nucleophilic attack" evidence="14">
    <location>
        <position position="155"/>
    </location>
</feature>
<comment type="caution">
    <text evidence="14">Lacks conserved residue(s) required for the propagation of feature annotation.</text>
</comment>
<comment type="catalytic activity">
    <reaction evidence="2 14">
        <text>2-C-methyl-D-erythritol 4-phosphate + CTP + H(+) = 4-CDP-2-C-methyl-D-erythritol + diphosphate</text>
        <dbReference type="Rhea" id="RHEA:13429"/>
        <dbReference type="ChEBI" id="CHEBI:15378"/>
        <dbReference type="ChEBI" id="CHEBI:33019"/>
        <dbReference type="ChEBI" id="CHEBI:37563"/>
        <dbReference type="ChEBI" id="CHEBI:57823"/>
        <dbReference type="ChEBI" id="CHEBI:58262"/>
        <dbReference type="EC" id="2.7.7.60"/>
    </reaction>
</comment>
<dbReference type="SUPFAM" id="SSF69765">
    <property type="entry name" value="IpsF-like"/>
    <property type="match status" value="1"/>
</dbReference>
<keyword evidence="13 14" id="KW-0511">Multifunctional enzyme</keyword>
<dbReference type="CDD" id="cd02516">
    <property type="entry name" value="CDP-ME_synthetase"/>
    <property type="match status" value="1"/>
</dbReference>
<feature type="binding site" evidence="14">
    <location>
        <begin position="241"/>
        <end position="243"/>
    </location>
    <ligand>
        <name>4-CDP-2-C-methyl-D-erythritol 2-phosphate</name>
        <dbReference type="ChEBI" id="CHEBI:57919"/>
    </ligand>
</feature>
<evidence type="ECO:0000256" key="8">
    <source>
        <dbReference type="ARBA" id="ARBA00022679"/>
    </source>
</evidence>
<dbReference type="Pfam" id="PF02542">
    <property type="entry name" value="YgbB"/>
    <property type="match status" value="1"/>
</dbReference>
<gene>
    <name evidence="14" type="primary">ispDF</name>
    <name evidence="16" type="ORF">HYPDE_30293</name>
</gene>
<comment type="similarity">
    <text evidence="7">Belongs to the IspD/TarI cytidylyltransferase family. IspD subfamily.</text>
</comment>
<evidence type="ECO:0000256" key="7">
    <source>
        <dbReference type="ARBA" id="ARBA00009789"/>
    </source>
</evidence>
<dbReference type="InterPro" id="IPR034683">
    <property type="entry name" value="IspD/TarI"/>
</dbReference>
<dbReference type="InterPro" id="IPR018294">
    <property type="entry name" value="ISPD_synthase_CS"/>
</dbReference>
<keyword evidence="17" id="KW-1185">Reference proteome</keyword>
<protein>
    <recommendedName>
        <fullName evidence="14">Bifunctional enzyme IspD/IspF</fullName>
    </recommendedName>
    <domain>
        <recommendedName>
            <fullName evidence="14">2-C-methyl-D-erythritol 4-phosphate cytidylyltransferase</fullName>
            <ecNumber evidence="14">2.7.7.60</ecNumber>
        </recommendedName>
        <alternativeName>
            <fullName evidence="14">4-diphosphocytidyl-2C-methyl-D-erythritol synthase</fullName>
        </alternativeName>
        <alternativeName>
            <fullName evidence="14">MEP cytidylyltransferase</fullName>
            <shortName evidence="14">MCT</shortName>
        </alternativeName>
    </domain>
    <domain>
        <recommendedName>
            <fullName evidence="14">2-C-methyl-D-erythritol 2,4-cyclodiphosphate synthase</fullName>
            <shortName evidence="14">MECDP-synthase</shortName>
            <shortName evidence="14">MECPP-synthase</shortName>
            <shortName evidence="14">MECPS</shortName>
            <ecNumber evidence="14">4.6.1.12</ecNumber>
        </recommendedName>
    </domain>
</protein>
<evidence type="ECO:0000259" key="15">
    <source>
        <dbReference type="Pfam" id="PF02542"/>
    </source>
</evidence>
<dbReference type="InterPro" id="IPR003526">
    <property type="entry name" value="MECDP_synthase"/>
</dbReference>
<evidence type="ECO:0000256" key="9">
    <source>
        <dbReference type="ARBA" id="ARBA00022695"/>
    </source>
</evidence>
<keyword evidence="10 14" id="KW-0479">Metal-binding</keyword>
<dbReference type="SUPFAM" id="SSF53448">
    <property type="entry name" value="Nucleotide-diphospho-sugar transferases"/>
    <property type="match status" value="1"/>
</dbReference>
<dbReference type="UniPathway" id="UPA00056">
    <property type="reaction ID" value="UER00093"/>
</dbReference>
<feature type="site" description="Transition state stabilizer" evidence="14">
    <location>
        <position position="267"/>
    </location>
</feature>
<dbReference type="EC" id="2.7.7.60" evidence="14"/>
<evidence type="ECO:0000256" key="12">
    <source>
        <dbReference type="ARBA" id="ARBA00023239"/>
    </source>
</evidence>
<evidence type="ECO:0000256" key="4">
    <source>
        <dbReference type="ARBA" id="ARBA00004709"/>
    </source>
</evidence>
<keyword evidence="9 14" id="KW-0548">Nucleotidyltransferase</keyword>
<evidence type="ECO:0000256" key="2">
    <source>
        <dbReference type="ARBA" id="ARBA00001282"/>
    </source>
</evidence>
<keyword evidence="11 14" id="KW-0414">Isoprene biosynthesis</keyword>
<dbReference type="KEGG" id="hdt:HYPDE_30293"/>
<evidence type="ECO:0000256" key="1">
    <source>
        <dbReference type="ARBA" id="ARBA00000200"/>
    </source>
</evidence>
<comment type="similarity">
    <text evidence="14">In the C-terminal section; belongs to the IspF family.</text>
</comment>
<dbReference type="CDD" id="cd00554">
    <property type="entry name" value="MECDP_synthase"/>
    <property type="match status" value="1"/>
</dbReference>
<dbReference type="InterPro" id="IPR026596">
    <property type="entry name" value="IspD/F"/>
</dbReference>
<evidence type="ECO:0000256" key="14">
    <source>
        <dbReference type="HAMAP-Rule" id="MF_01520"/>
    </source>
</evidence>
<dbReference type="RefSeq" id="WP_015597768.1">
    <property type="nucleotide sequence ID" value="NC_021172.1"/>
</dbReference>
<feature type="region of interest" description="2-C-methyl-D-erythritol 2,4-cyclodiphosphate synthase" evidence="14">
    <location>
        <begin position="235"/>
        <end position="395"/>
    </location>
</feature>
<comment type="function">
    <text evidence="14">Bifunctional enzyme that catalyzes the formation of 4-diphosphocytidyl-2-C-methyl-D-erythritol from CTP and 2-C-methyl-D-erythritol 4-phosphate (MEP) (IspD), and catalyzes the conversion of 4-diphosphocytidyl-2-C-methyl-D-erythritol 2-phosphate (CDP-ME2P) to 2-C-methyl-D-erythritol 2,4-cyclodiphosphate (ME-CPP) with a corresponding release of cytidine 5-monophosphate (CMP) (IspF).</text>
</comment>
<dbReference type="PANTHER" id="PTHR43181">
    <property type="entry name" value="2-C-METHYL-D-ERYTHRITOL 2,4-CYCLODIPHOSPHATE SYNTHASE, CHLOROPLASTIC"/>
    <property type="match status" value="1"/>
</dbReference>
<comment type="pathway">
    <text evidence="5 14">Isoprenoid biosynthesis; isopentenyl diphosphate biosynthesis via DXP pathway; isopentenyl diphosphate from 1-deoxy-D-xylulose 5-phosphate: step 2/6.</text>
</comment>
<dbReference type="EMBL" id="CP005587">
    <property type="protein sequence ID" value="AGK57733.1"/>
    <property type="molecule type" value="Genomic_DNA"/>
</dbReference>
<feature type="site" description="Transition state stabilizer" evidence="14">
    <location>
        <position position="24"/>
    </location>
</feature>
<dbReference type="NCBIfam" id="TIGR00151">
    <property type="entry name" value="ispF"/>
    <property type="match status" value="1"/>
</dbReference>
<feature type="binding site" evidence="14">
    <location>
        <position position="275"/>
    </location>
    <ligand>
        <name>a divalent metal cation</name>
        <dbReference type="ChEBI" id="CHEBI:60240"/>
    </ligand>
</feature>
<dbReference type="HAMAP" id="MF_00108">
    <property type="entry name" value="IspD"/>
    <property type="match status" value="1"/>
</dbReference>
<dbReference type="AlphaFoldDB" id="N0B412"/>
<evidence type="ECO:0000256" key="6">
    <source>
        <dbReference type="ARBA" id="ARBA00008480"/>
    </source>
</evidence>
<feature type="region of interest" description="2-C-methyl-D-erythritol 4-phosphate cytidylyltransferase" evidence="14">
    <location>
        <begin position="1"/>
        <end position="234"/>
    </location>
</feature>